<name>A0A917MW69_9BACT</name>
<keyword evidence="2" id="KW-1185">Reference proteome</keyword>
<proteinExistence type="predicted"/>
<accession>A0A917MW69</accession>
<gene>
    <name evidence="1" type="ORF">GCM10011379_22410</name>
</gene>
<comment type="caution">
    <text evidence="1">The sequence shown here is derived from an EMBL/GenBank/DDBJ whole genome shotgun (WGS) entry which is preliminary data.</text>
</comment>
<reference evidence="1" key="2">
    <citation type="submission" date="2020-09" db="EMBL/GenBank/DDBJ databases">
        <authorList>
            <person name="Sun Q."/>
            <person name="Zhou Y."/>
        </authorList>
    </citation>
    <scope>NUCLEOTIDE SEQUENCE</scope>
    <source>
        <strain evidence="1">CGMCC 1.15290</strain>
    </source>
</reference>
<evidence type="ECO:0000313" key="2">
    <source>
        <dbReference type="Proteomes" id="UP000627292"/>
    </source>
</evidence>
<sequence>MFANPVKVKNVNIYPYVAWQGGGVGPAILPVIEGASGVYSVGTLFTNVFYNLTLNGGKTLAPLVVHESYVAVGQTESGVPFTSHWMYCLHTGDTPEFGLTINAYFVPYHYVPGSYSTPPYFPVAPLTNITVSQLFPPPGIGSRLLIVNGTGNIIATKTGTPHEMGVEVTSGERLGVLSVGLQNIIITGKNADGNLITLTTLTCTGSGEPAVFLRQLV</sequence>
<organism evidence="1 2">
    <name type="scientific">Filimonas zeae</name>
    <dbReference type="NCBI Taxonomy" id="1737353"/>
    <lineage>
        <taxon>Bacteria</taxon>
        <taxon>Pseudomonadati</taxon>
        <taxon>Bacteroidota</taxon>
        <taxon>Chitinophagia</taxon>
        <taxon>Chitinophagales</taxon>
        <taxon>Chitinophagaceae</taxon>
        <taxon>Filimonas</taxon>
    </lineage>
</organism>
<dbReference type="RefSeq" id="WP_188952113.1">
    <property type="nucleotide sequence ID" value="NZ_BMIB01000002.1"/>
</dbReference>
<dbReference type="AlphaFoldDB" id="A0A917MW69"/>
<evidence type="ECO:0000313" key="1">
    <source>
        <dbReference type="EMBL" id="GGH67290.1"/>
    </source>
</evidence>
<dbReference type="EMBL" id="BMIB01000002">
    <property type="protein sequence ID" value="GGH67290.1"/>
    <property type="molecule type" value="Genomic_DNA"/>
</dbReference>
<dbReference type="Proteomes" id="UP000627292">
    <property type="component" value="Unassembled WGS sequence"/>
</dbReference>
<protein>
    <submittedName>
        <fullName evidence="1">Uncharacterized protein</fullName>
    </submittedName>
</protein>
<reference evidence="1" key="1">
    <citation type="journal article" date="2014" name="Int. J. Syst. Evol. Microbiol.">
        <title>Complete genome sequence of Corynebacterium casei LMG S-19264T (=DSM 44701T), isolated from a smear-ripened cheese.</title>
        <authorList>
            <consortium name="US DOE Joint Genome Institute (JGI-PGF)"/>
            <person name="Walter F."/>
            <person name="Albersmeier A."/>
            <person name="Kalinowski J."/>
            <person name="Ruckert C."/>
        </authorList>
    </citation>
    <scope>NUCLEOTIDE SEQUENCE</scope>
    <source>
        <strain evidence="1">CGMCC 1.15290</strain>
    </source>
</reference>